<evidence type="ECO:0000256" key="10">
    <source>
        <dbReference type="ARBA" id="ARBA00023319"/>
    </source>
</evidence>
<keyword evidence="4" id="KW-0732">Signal</keyword>
<dbReference type="PANTHER" id="PTHR25466:SF14">
    <property type="entry name" value="BUTYROPHILIN SUBFAMILY 2 MEMBER A2-LIKE-RELATED"/>
    <property type="match status" value="1"/>
</dbReference>
<evidence type="ECO:0000256" key="1">
    <source>
        <dbReference type="ARBA" id="ARBA00004251"/>
    </source>
</evidence>
<keyword evidence="2" id="KW-1003">Cell membrane</keyword>
<dbReference type="PROSITE" id="PS50835">
    <property type="entry name" value="IG_LIKE"/>
    <property type="match status" value="1"/>
</dbReference>
<evidence type="ECO:0000256" key="7">
    <source>
        <dbReference type="ARBA" id="ARBA00023157"/>
    </source>
</evidence>
<dbReference type="Gene3D" id="2.60.40.10">
    <property type="entry name" value="Immunoglobulins"/>
    <property type="match status" value="2"/>
</dbReference>
<dbReference type="InterPro" id="IPR013783">
    <property type="entry name" value="Ig-like_fold"/>
</dbReference>
<keyword evidence="6" id="KW-0472">Membrane</keyword>
<reference evidence="12 13" key="1">
    <citation type="submission" date="2021-06" db="EMBL/GenBank/DDBJ databases">
        <authorList>
            <person name="Palmer J.M."/>
        </authorList>
    </citation>
    <scope>NUCLEOTIDE SEQUENCE [LARGE SCALE GENOMIC DNA]</scope>
    <source>
        <strain evidence="12 13">AS_MEX2019</strain>
        <tissue evidence="12">Muscle</tissue>
    </source>
</reference>
<dbReference type="PANTHER" id="PTHR25466">
    <property type="entry name" value="T-LYMPHOCYTE ACTIVATION ANTIGEN"/>
    <property type="match status" value="1"/>
</dbReference>
<evidence type="ECO:0000256" key="4">
    <source>
        <dbReference type="ARBA" id="ARBA00022729"/>
    </source>
</evidence>
<evidence type="ECO:0000313" key="13">
    <source>
        <dbReference type="Proteomes" id="UP001469553"/>
    </source>
</evidence>
<proteinExistence type="predicted"/>
<evidence type="ECO:0000259" key="11">
    <source>
        <dbReference type="PROSITE" id="PS50835"/>
    </source>
</evidence>
<protein>
    <recommendedName>
        <fullName evidence="11">Ig-like domain-containing protein</fullName>
    </recommendedName>
</protein>
<evidence type="ECO:0000256" key="2">
    <source>
        <dbReference type="ARBA" id="ARBA00022475"/>
    </source>
</evidence>
<sequence>MGNASLLLTEVKVEDQGRYECFINSNSGPKESFINLKVDVNISQVENSIICSSEGIYPRPNLTWFTIPSSNTSLQNRTTVLQTEEQLYSISSFLVVSDSGSDLIYSCGAGR</sequence>
<keyword evidence="8" id="KW-0675">Receptor</keyword>
<name>A0ABV1AGN9_9TELE</name>
<dbReference type="InterPro" id="IPR051713">
    <property type="entry name" value="T-cell_Activation_Regulation"/>
</dbReference>
<evidence type="ECO:0000313" key="12">
    <source>
        <dbReference type="EMBL" id="MEQ2317122.1"/>
    </source>
</evidence>
<keyword evidence="9" id="KW-0325">Glycoprotein</keyword>
<evidence type="ECO:0000256" key="9">
    <source>
        <dbReference type="ARBA" id="ARBA00023180"/>
    </source>
</evidence>
<keyword evidence="3" id="KW-0812">Transmembrane</keyword>
<dbReference type="Proteomes" id="UP001469553">
    <property type="component" value="Unassembled WGS sequence"/>
</dbReference>
<keyword evidence="10" id="KW-0393">Immunoglobulin domain</keyword>
<keyword evidence="7" id="KW-1015">Disulfide bond</keyword>
<dbReference type="InterPro" id="IPR007110">
    <property type="entry name" value="Ig-like_dom"/>
</dbReference>
<comment type="subcellular location">
    <subcellularLocation>
        <location evidence="1">Cell membrane</location>
        <topology evidence="1">Single-pass type I membrane protein</topology>
    </subcellularLocation>
</comment>
<evidence type="ECO:0000256" key="6">
    <source>
        <dbReference type="ARBA" id="ARBA00023136"/>
    </source>
</evidence>
<evidence type="ECO:0000256" key="8">
    <source>
        <dbReference type="ARBA" id="ARBA00023170"/>
    </source>
</evidence>
<keyword evidence="13" id="KW-1185">Reference proteome</keyword>
<accession>A0ABV1AGN9</accession>
<comment type="caution">
    <text evidence="12">The sequence shown here is derived from an EMBL/GenBank/DDBJ whole genome shotgun (WGS) entry which is preliminary data.</text>
</comment>
<evidence type="ECO:0000256" key="3">
    <source>
        <dbReference type="ARBA" id="ARBA00022692"/>
    </source>
</evidence>
<dbReference type="SUPFAM" id="SSF48726">
    <property type="entry name" value="Immunoglobulin"/>
    <property type="match status" value="1"/>
</dbReference>
<gene>
    <name evidence="12" type="ORF">AMECASPLE_039550</name>
</gene>
<dbReference type="InterPro" id="IPR036179">
    <property type="entry name" value="Ig-like_dom_sf"/>
</dbReference>
<dbReference type="EMBL" id="JAHRIP010093134">
    <property type="protein sequence ID" value="MEQ2317122.1"/>
    <property type="molecule type" value="Genomic_DNA"/>
</dbReference>
<evidence type="ECO:0000256" key="5">
    <source>
        <dbReference type="ARBA" id="ARBA00022989"/>
    </source>
</evidence>
<keyword evidence="5" id="KW-1133">Transmembrane helix</keyword>
<feature type="domain" description="Ig-like" evidence="11">
    <location>
        <begin position="29"/>
        <end position="111"/>
    </location>
</feature>
<organism evidence="12 13">
    <name type="scientific">Ameca splendens</name>
    <dbReference type="NCBI Taxonomy" id="208324"/>
    <lineage>
        <taxon>Eukaryota</taxon>
        <taxon>Metazoa</taxon>
        <taxon>Chordata</taxon>
        <taxon>Craniata</taxon>
        <taxon>Vertebrata</taxon>
        <taxon>Euteleostomi</taxon>
        <taxon>Actinopterygii</taxon>
        <taxon>Neopterygii</taxon>
        <taxon>Teleostei</taxon>
        <taxon>Neoteleostei</taxon>
        <taxon>Acanthomorphata</taxon>
        <taxon>Ovalentaria</taxon>
        <taxon>Atherinomorphae</taxon>
        <taxon>Cyprinodontiformes</taxon>
        <taxon>Goodeidae</taxon>
        <taxon>Ameca</taxon>
    </lineage>
</organism>